<organism evidence="3">
    <name type="scientific">freshwater metagenome</name>
    <dbReference type="NCBI Taxonomy" id="449393"/>
    <lineage>
        <taxon>unclassified sequences</taxon>
        <taxon>metagenomes</taxon>
        <taxon>ecological metagenomes</taxon>
    </lineage>
</organism>
<gene>
    <name evidence="3" type="ORF">UFOPK2852_00131</name>
</gene>
<dbReference type="Gene3D" id="3.90.650.10">
    <property type="entry name" value="PurM-like C-terminal domain"/>
    <property type="match status" value="1"/>
</dbReference>
<feature type="domain" description="PurM-like N-terminal" evidence="1">
    <location>
        <begin position="14"/>
        <end position="125"/>
    </location>
</feature>
<dbReference type="EMBL" id="CAEZZJ010000005">
    <property type="protein sequence ID" value="CAB4748910.1"/>
    <property type="molecule type" value="Genomic_DNA"/>
</dbReference>
<dbReference type="GO" id="GO:0009030">
    <property type="term" value="F:thiamine-phosphate kinase activity"/>
    <property type="evidence" value="ECO:0007669"/>
    <property type="project" value="InterPro"/>
</dbReference>
<feature type="domain" description="PurM-like C-terminal" evidence="2">
    <location>
        <begin position="136"/>
        <end position="231"/>
    </location>
</feature>
<evidence type="ECO:0000313" key="3">
    <source>
        <dbReference type="EMBL" id="CAB4748910.1"/>
    </source>
</evidence>
<protein>
    <submittedName>
        <fullName evidence="3">Unannotated protein</fullName>
    </submittedName>
</protein>
<dbReference type="Pfam" id="PF02769">
    <property type="entry name" value="AIRS_C"/>
    <property type="match status" value="1"/>
</dbReference>
<dbReference type="SUPFAM" id="SSF55326">
    <property type="entry name" value="PurM N-terminal domain-like"/>
    <property type="match status" value="1"/>
</dbReference>
<dbReference type="InterPro" id="IPR010918">
    <property type="entry name" value="PurM-like_C_dom"/>
</dbReference>
<dbReference type="InterPro" id="IPR036921">
    <property type="entry name" value="PurM-like_N_sf"/>
</dbReference>
<dbReference type="PANTHER" id="PTHR30270:SF0">
    <property type="entry name" value="THIAMINE-MONOPHOSPHATE KINASE"/>
    <property type="match status" value="1"/>
</dbReference>
<evidence type="ECO:0000259" key="2">
    <source>
        <dbReference type="Pfam" id="PF02769"/>
    </source>
</evidence>
<proteinExistence type="inferred from homology"/>
<name>A0A6J6TNH1_9ZZZZ</name>
<dbReference type="Gene3D" id="3.30.1330.10">
    <property type="entry name" value="PurM-like, N-terminal domain"/>
    <property type="match status" value="1"/>
</dbReference>
<dbReference type="SUPFAM" id="SSF56042">
    <property type="entry name" value="PurM C-terminal domain-like"/>
    <property type="match status" value="1"/>
</dbReference>
<reference evidence="3" key="1">
    <citation type="submission" date="2020-05" db="EMBL/GenBank/DDBJ databases">
        <authorList>
            <person name="Chiriac C."/>
            <person name="Salcher M."/>
            <person name="Ghai R."/>
            <person name="Kavagutti S V."/>
        </authorList>
    </citation>
    <scope>NUCLEOTIDE SEQUENCE</scope>
</reference>
<dbReference type="InterPro" id="IPR006283">
    <property type="entry name" value="ThiL-like"/>
</dbReference>
<dbReference type="NCBIfam" id="TIGR01379">
    <property type="entry name" value="thiL"/>
    <property type="match status" value="1"/>
</dbReference>
<dbReference type="AlphaFoldDB" id="A0A6J6TNH1"/>
<dbReference type="Pfam" id="PF00586">
    <property type="entry name" value="AIRS"/>
    <property type="match status" value="1"/>
</dbReference>
<evidence type="ECO:0000259" key="1">
    <source>
        <dbReference type="Pfam" id="PF00586"/>
    </source>
</evidence>
<dbReference type="PANTHER" id="PTHR30270">
    <property type="entry name" value="THIAMINE-MONOPHOSPHATE KINASE"/>
    <property type="match status" value="1"/>
</dbReference>
<dbReference type="HAMAP" id="MF_02128">
    <property type="entry name" value="TMP_kinase"/>
    <property type="match status" value="1"/>
</dbReference>
<dbReference type="CDD" id="cd02194">
    <property type="entry name" value="ThiL"/>
    <property type="match status" value="1"/>
</dbReference>
<dbReference type="GO" id="GO:0009228">
    <property type="term" value="P:thiamine biosynthetic process"/>
    <property type="evidence" value="ECO:0007669"/>
    <property type="project" value="InterPro"/>
</dbReference>
<dbReference type="InterPro" id="IPR016188">
    <property type="entry name" value="PurM-like_N"/>
</dbReference>
<dbReference type="PIRSF" id="PIRSF005303">
    <property type="entry name" value="Thiam_monoph_kin"/>
    <property type="match status" value="1"/>
</dbReference>
<accession>A0A6J6TNH1</accession>
<sequence length="288" mass="30054">MFAVSDSNLMVGIGDDGAVIKASSKNLVAATDMAVEGVHFNRTWSSLHEIGAKLTAANLADVYAMGGTPKYLLVSAGLTPDFGIAEITELAKGIAAEAALVGAAVIGGDISKAEQLVISISVFGDVEIPIKRSGAKVGDLVILSGLPGKSAAGLFQLQKGELESKFIEAHKKPDVNYKLAREFLSVNSMCDVSDGLLSELTHIAQASGVGIELDSELISANPDFKELSDLDSSQVWRWILGGGEDHVFVATTSAKVPDGAVVIGKVVSGTEVKVLGISELPDFGFRHF</sequence>
<dbReference type="InterPro" id="IPR036676">
    <property type="entry name" value="PurM-like_C_sf"/>
</dbReference>